<feature type="non-terminal residue" evidence="2">
    <location>
        <position position="1"/>
    </location>
</feature>
<name>A0A6J4Q9T6_9ACTN</name>
<evidence type="ECO:0000313" key="2">
    <source>
        <dbReference type="EMBL" id="CAA9437736.1"/>
    </source>
</evidence>
<feature type="non-terminal residue" evidence="2">
    <location>
        <position position="147"/>
    </location>
</feature>
<feature type="compositionally biased region" description="Basic residues" evidence="1">
    <location>
        <begin position="71"/>
        <end position="96"/>
    </location>
</feature>
<protein>
    <submittedName>
        <fullName evidence="2">Uncharacterized protein</fullName>
    </submittedName>
</protein>
<reference evidence="2" key="1">
    <citation type="submission" date="2020-02" db="EMBL/GenBank/DDBJ databases">
        <authorList>
            <person name="Meier V. D."/>
        </authorList>
    </citation>
    <scope>NUCLEOTIDE SEQUENCE</scope>
    <source>
        <strain evidence="2">AVDCRST_MAG01</strain>
    </source>
</reference>
<dbReference type="EMBL" id="CADCUW010000439">
    <property type="protein sequence ID" value="CAA9437736.1"/>
    <property type="molecule type" value="Genomic_DNA"/>
</dbReference>
<proteinExistence type="predicted"/>
<sequence length="147" mass="16249">GPGARARRGCGARGERGGTRMRGQGRGGPRDPLPRRRTSLDKRGARRPRFQAPGHPRPFSGGPPDAGRLPGARRRPLQAARPRRTRRLRRTRRAARLPRPSAPRTGVTAEIRGPQPAHHRGWHDRFCRVRDVKRSVCPVGAGRSGPL</sequence>
<feature type="compositionally biased region" description="Basic residues" evidence="1">
    <location>
        <begin position="1"/>
        <end position="10"/>
    </location>
</feature>
<organism evidence="2">
    <name type="scientific">uncultured Rubrobacteraceae bacterium</name>
    <dbReference type="NCBI Taxonomy" id="349277"/>
    <lineage>
        <taxon>Bacteria</taxon>
        <taxon>Bacillati</taxon>
        <taxon>Actinomycetota</taxon>
        <taxon>Rubrobacteria</taxon>
        <taxon>Rubrobacterales</taxon>
        <taxon>Rubrobacteraceae</taxon>
        <taxon>environmental samples</taxon>
    </lineage>
</organism>
<dbReference type="AlphaFoldDB" id="A0A6J4Q9T6"/>
<accession>A0A6J4Q9T6</accession>
<gene>
    <name evidence="2" type="ORF">AVDCRST_MAG01-01-3372</name>
</gene>
<feature type="compositionally biased region" description="Basic and acidic residues" evidence="1">
    <location>
        <begin position="28"/>
        <end position="43"/>
    </location>
</feature>
<feature type="region of interest" description="Disordered" evidence="1">
    <location>
        <begin position="1"/>
        <end position="121"/>
    </location>
</feature>
<evidence type="ECO:0000256" key="1">
    <source>
        <dbReference type="SAM" id="MobiDB-lite"/>
    </source>
</evidence>